<gene>
    <name evidence="1" type="ORF">S01H1_31862</name>
</gene>
<organism evidence="1">
    <name type="scientific">marine sediment metagenome</name>
    <dbReference type="NCBI Taxonomy" id="412755"/>
    <lineage>
        <taxon>unclassified sequences</taxon>
        <taxon>metagenomes</taxon>
        <taxon>ecological metagenomes</taxon>
    </lineage>
</organism>
<protein>
    <submittedName>
        <fullName evidence="1">Uncharacterized protein</fullName>
    </submittedName>
</protein>
<name>X0TJE6_9ZZZZ</name>
<sequence>NKAIWWDVVPATHVRKATAVFHALQRFYQPVSSVDTISTPLVRSHVVEIPVSLPDDLQLHDGLHLGPEEIARAWGRILDQTHRRGELFVLQFHPELAWDGQCPLLMILAQARALRPRVWVTRLRDIASWWREKASFTVDVSQSPEGLHISFSCSERATILVRGVDEGRGEPLWDGTYRRLEGRSLDAPAEPRPLLGLAAGAPGRLASFLREQGYILDCGETASRCATYLDLATLARLKSEVELMEHIEDSAAPLVRYWRWPDGAKSAMCITGDL</sequence>
<dbReference type="EMBL" id="BARS01019688">
    <property type="protein sequence ID" value="GAF93658.1"/>
    <property type="molecule type" value="Genomic_DNA"/>
</dbReference>
<dbReference type="InterPro" id="IPR011330">
    <property type="entry name" value="Glyco_hydro/deAcase_b/a-brl"/>
</dbReference>
<accession>X0TJE6</accession>
<dbReference type="GO" id="GO:0005975">
    <property type="term" value="P:carbohydrate metabolic process"/>
    <property type="evidence" value="ECO:0007669"/>
    <property type="project" value="InterPro"/>
</dbReference>
<dbReference type="AlphaFoldDB" id="X0TJE6"/>
<proteinExistence type="predicted"/>
<dbReference type="SUPFAM" id="SSF88713">
    <property type="entry name" value="Glycoside hydrolase/deacetylase"/>
    <property type="match status" value="1"/>
</dbReference>
<feature type="non-terminal residue" evidence="1">
    <location>
        <position position="1"/>
    </location>
</feature>
<evidence type="ECO:0000313" key="1">
    <source>
        <dbReference type="EMBL" id="GAF93658.1"/>
    </source>
</evidence>
<dbReference type="Gene3D" id="3.20.20.370">
    <property type="entry name" value="Glycoside hydrolase/deacetylase"/>
    <property type="match status" value="1"/>
</dbReference>
<feature type="non-terminal residue" evidence="1">
    <location>
        <position position="274"/>
    </location>
</feature>
<reference evidence="1" key="1">
    <citation type="journal article" date="2014" name="Front. Microbiol.">
        <title>High frequency of phylogenetically diverse reductive dehalogenase-homologous genes in deep subseafloor sedimentary metagenomes.</title>
        <authorList>
            <person name="Kawai M."/>
            <person name="Futagami T."/>
            <person name="Toyoda A."/>
            <person name="Takaki Y."/>
            <person name="Nishi S."/>
            <person name="Hori S."/>
            <person name="Arai W."/>
            <person name="Tsubouchi T."/>
            <person name="Morono Y."/>
            <person name="Uchiyama I."/>
            <person name="Ito T."/>
            <person name="Fujiyama A."/>
            <person name="Inagaki F."/>
            <person name="Takami H."/>
        </authorList>
    </citation>
    <scope>NUCLEOTIDE SEQUENCE</scope>
    <source>
        <strain evidence="1">Expedition CK06-06</strain>
    </source>
</reference>
<comment type="caution">
    <text evidence="1">The sequence shown here is derived from an EMBL/GenBank/DDBJ whole genome shotgun (WGS) entry which is preliminary data.</text>
</comment>